<organism evidence="2 3">
    <name type="scientific">Zalerion maritima</name>
    <dbReference type="NCBI Taxonomy" id="339359"/>
    <lineage>
        <taxon>Eukaryota</taxon>
        <taxon>Fungi</taxon>
        <taxon>Dikarya</taxon>
        <taxon>Ascomycota</taxon>
        <taxon>Pezizomycotina</taxon>
        <taxon>Sordariomycetes</taxon>
        <taxon>Lulworthiomycetidae</taxon>
        <taxon>Lulworthiales</taxon>
        <taxon>Lulworthiaceae</taxon>
        <taxon>Zalerion</taxon>
    </lineage>
</organism>
<evidence type="ECO:0000259" key="1">
    <source>
        <dbReference type="PROSITE" id="PS51186"/>
    </source>
</evidence>
<dbReference type="InterPro" id="IPR016181">
    <property type="entry name" value="Acyl_CoA_acyltransferase"/>
</dbReference>
<dbReference type="EMBL" id="JAKWBI020000280">
    <property type="protein sequence ID" value="KAJ2897354.1"/>
    <property type="molecule type" value="Genomic_DNA"/>
</dbReference>
<dbReference type="InterPro" id="IPR051908">
    <property type="entry name" value="Ribosomal_N-acetyltransferase"/>
</dbReference>
<evidence type="ECO:0000313" key="2">
    <source>
        <dbReference type="EMBL" id="KAJ2897354.1"/>
    </source>
</evidence>
<proteinExistence type="predicted"/>
<sequence>MGDDESKPNVCFPVRKLENDRLKLIPFKIEAHAQLAYDQGTTDPFAYAQETEGAFLYAIIDKTKPSSVEDPDGAMARIVSFTEGNVEARAVEIGTVRIFPSHQDTGLATLAAKILLDYAFAAPEEGGLGLLRVEWHSNTENAASIATAHKLGFEMIGAVKYESCLADGKARGKIGNGKPLPRWCKAGDVFRDLAMYAMYWDSWGAKDKL</sequence>
<reference evidence="2" key="1">
    <citation type="submission" date="2022-07" db="EMBL/GenBank/DDBJ databases">
        <title>Draft genome sequence of Zalerion maritima ATCC 34329, a (micro)plastics degrading marine fungus.</title>
        <authorList>
            <person name="Paco A."/>
            <person name="Goncalves M.F.M."/>
            <person name="Rocha-Santos T.A.P."/>
            <person name="Alves A."/>
        </authorList>
    </citation>
    <scope>NUCLEOTIDE SEQUENCE</scope>
    <source>
        <strain evidence="2">ATCC 34329</strain>
    </source>
</reference>
<dbReference type="GO" id="GO:0008999">
    <property type="term" value="F:protein-N-terminal-alanine acetyltransferase activity"/>
    <property type="evidence" value="ECO:0007669"/>
    <property type="project" value="TreeGrafter"/>
</dbReference>
<accession>A0AAD5WQU9</accession>
<evidence type="ECO:0000313" key="3">
    <source>
        <dbReference type="Proteomes" id="UP001201980"/>
    </source>
</evidence>
<dbReference type="Proteomes" id="UP001201980">
    <property type="component" value="Unassembled WGS sequence"/>
</dbReference>
<name>A0AAD5WQU9_9PEZI</name>
<dbReference type="SUPFAM" id="SSF55729">
    <property type="entry name" value="Acyl-CoA N-acyltransferases (Nat)"/>
    <property type="match status" value="1"/>
</dbReference>
<comment type="caution">
    <text evidence="2">The sequence shown here is derived from an EMBL/GenBank/DDBJ whole genome shotgun (WGS) entry which is preliminary data.</text>
</comment>
<dbReference type="InterPro" id="IPR000182">
    <property type="entry name" value="GNAT_dom"/>
</dbReference>
<dbReference type="PROSITE" id="PS51186">
    <property type="entry name" value="GNAT"/>
    <property type="match status" value="1"/>
</dbReference>
<protein>
    <submittedName>
        <fullName evidence="2">Acetyltransferase</fullName>
    </submittedName>
</protein>
<dbReference type="Gene3D" id="3.40.630.30">
    <property type="match status" value="1"/>
</dbReference>
<keyword evidence="3" id="KW-1185">Reference proteome</keyword>
<dbReference type="AlphaFoldDB" id="A0AAD5WQU9"/>
<dbReference type="PANTHER" id="PTHR43441">
    <property type="entry name" value="RIBOSOMAL-PROTEIN-SERINE ACETYLTRANSFERASE"/>
    <property type="match status" value="1"/>
</dbReference>
<gene>
    <name evidence="2" type="ORF">MKZ38_004777</name>
</gene>
<dbReference type="Pfam" id="PF13302">
    <property type="entry name" value="Acetyltransf_3"/>
    <property type="match status" value="1"/>
</dbReference>
<dbReference type="PANTHER" id="PTHR43441:SF5">
    <property type="entry name" value="FAMILY ACETYLTRANSFERASE, PUTATIVE-RELATED"/>
    <property type="match status" value="1"/>
</dbReference>
<dbReference type="GO" id="GO:1990189">
    <property type="term" value="F:protein N-terminal-serine acetyltransferase activity"/>
    <property type="evidence" value="ECO:0007669"/>
    <property type="project" value="TreeGrafter"/>
</dbReference>
<feature type="domain" description="N-acetyltransferase" evidence="1">
    <location>
        <begin position="12"/>
        <end position="181"/>
    </location>
</feature>